<organism evidence="1 2">
    <name type="scientific">Pseudomonas graminis</name>
    <dbReference type="NCBI Taxonomy" id="158627"/>
    <lineage>
        <taxon>Bacteria</taxon>
        <taxon>Pseudomonadati</taxon>
        <taxon>Pseudomonadota</taxon>
        <taxon>Gammaproteobacteria</taxon>
        <taxon>Pseudomonadales</taxon>
        <taxon>Pseudomonadaceae</taxon>
        <taxon>Pseudomonas</taxon>
    </lineage>
</organism>
<reference evidence="1 2" key="1">
    <citation type="submission" date="2016-08" db="EMBL/GenBank/DDBJ databases">
        <title>Whole genome sequence of Pseudomonas graminis strain UASWS1507, a potential biological control agent for agriculture.</title>
        <authorList>
            <person name="Crovadore J."/>
            <person name="Calmin G."/>
            <person name="Chablais R."/>
            <person name="Cochard B."/>
            <person name="Lefort F."/>
        </authorList>
    </citation>
    <scope>NUCLEOTIDE SEQUENCE [LARGE SCALE GENOMIC DNA]</scope>
    <source>
        <strain evidence="1 2">UASWS1507</strain>
    </source>
</reference>
<dbReference type="EMBL" id="MDEN01000065">
    <property type="protein sequence ID" value="OCX17455.1"/>
    <property type="molecule type" value="Genomic_DNA"/>
</dbReference>
<evidence type="ECO:0000313" key="2">
    <source>
        <dbReference type="Proteomes" id="UP000095143"/>
    </source>
</evidence>
<dbReference type="Proteomes" id="UP000095143">
    <property type="component" value="Unassembled WGS sequence"/>
</dbReference>
<sequence>MKSIFVVVMSMCSGAEGCVDENQPTAYSTRAECMESVALMPTRKGIKYHCSSVPQVLITQQRRTTKNHLVTNSAEASVRP</sequence>
<comment type="caution">
    <text evidence="1">The sequence shown here is derived from an EMBL/GenBank/DDBJ whole genome shotgun (WGS) entry which is preliminary data.</text>
</comment>
<accession>A0A1C2DS52</accession>
<dbReference type="RefSeq" id="WP_065990812.1">
    <property type="nucleotide sequence ID" value="NZ_MDEN01000065.1"/>
</dbReference>
<name>A0A1C2DS52_9PSED</name>
<dbReference type="AlphaFoldDB" id="A0A1C2DS52"/>
<protein>
    <submittedName>
        <fullName evidence="1">Uncharacterized protein</fullName>
    </submittedName>
</protein>
<gene>
    <name evidence="1" type="ORF">BBI10_18300</name>
</gene>
<dbReference type="OrthoDB" id="6975952at2"/>
<proteinExistence type="predicted"/>
<evidence type="ECO:0000313" key="1">
    <source>
        <dbReference type="EMBL" id="OCX17455.1"/>
    </source>
</evidence>